<evidence type="ECO:0000256" key="11">
    <source>
        <dbReference type="ARBA" id="ARBA00022908"/>
    </source>
</evidence>
<evidence type="ECO:0000256" key="4">
    <source>
        <dbReference type="ARBA" id="ARBA00022722"/>
    </source>
</evidence>
<keyword evidence="8" id="KW-0378">Hydrolase</keyword>
<dbReference type="InterPro" id="IPR036875">
    <property type="entry name" value="Znf_CCHC_sf"/>
</dbReference>
<dbReference type="SUPFAM" id="SSF53098">
    <property type="entry name" value="Ribonuclease H-like"/>
    <property type="match status" value="1"/>
</dbReference>
<keyword evidence="6" id="KW-0547">Nucleotide-binding</keyword>
<keyword evidence="17" id="KW-0862">Zinc</keyword>
<keyword evidence="13" id="KW-0548">Nucleotidyltransferase</keyword>
<dbReference type="GO" id="GO:0003887">
    <property type="term" value="F:DNA-directed DNA polymerase activity"/>
    <property type="evidence" value="ECO:0007669"/>
    <property type="project" value="UniProtKB-KW"/>
</dbReference>
<feature type="compositionally biased region" description="Low complexity" evidence="18">
    <location>
        <begin position="656"/>
        <end position="666"/>
    </location>
</feature>
<keyword evidence="4" id="KW-0540">Nuclease</keyword>
<evidence type="ECO:0000256" key="13">
    <source>
        <dbReference type="ARBA" id="ARBA00022932"/>
    </source>
</evidence>
<evidence type="ECO:0000256" key="8">
    <source>
        <dbReference type="ARBA" id="ARBA00022801"/>
    </source>
</evidence>
<keyword evidence="17" id="KW-0863">Zinc-finger</keyword>
<keyword evidence="10" id="KW-0460">Magnesium</keyword>
<dbReference type="Pfam" id="PF22936">
    <property type="entry name" value="Pol_BBD"/>
    <property type="match status" value="1"/>
</dbReference>
<dbReference type="Gene3D" id="3.30.420.10">
    <property type="entry name" value="Ribonuclease H-like superfamily/Ribonuclease H"/>
    <property type="match status" value="1"/>
</dbReference>
<dbReference type="GO" id="GO:0008233">
    <property type="term" value="F:peptidase activity"/>
    <property type="evidence" value="ECO:0007669"/>
    <property type="project" value="UniProtKB-KW"/>
</dbReference>
<keyword evidence="13" id="KW-0239">DNA-directed DNA polymerase</keyword>
<dbReference type="GO" id="GO:0015074">
    <property type="term" value="P:DNA integration"/>
    <property type="evidence" value="ECO:0007669"/>
    <property type="project" value="UniProtKB-KW"/>
</dbReference>
<evidence type="ECO:0000256" key="6">
    <source>
        <dbReference type="ARBA" id="ARBA00022741"/>
    </source>
</evidence>
<keyword evidence="5" id="KW-0479">Metal-binding</keyword>
<dbReference type="Pfam" id="PF25597">
    <property type="entry name" value="SH3_retrovirus"/>
    <property type="match status" value="1"/>
</dbReference>
<keyword evidence="16" id="KW-0511">Multifunctional enzyme</keyword>
<feature type="region of interest" description="Disordered" evidence="18">
    <location>
        <begin position="619"/>
        <end position="666"/>
    </location>
</feature>
<reference evidence="21" key="1">
    <citation type="submission" date="2022-03" db="EMBL/GenBank/DDBJ databases">
        <authorList>
            <person name="Tunstrom K."/>
        </authorList>
    </citation>
    <scope>NUCLEOTIDE SEQUENCE</scope>
</reference>
<feature type="domain" description="Integrase catalytic" evidence="20">
    <location>
        <begin position="379"/>
        <end position="549"/>
    </location>
</feature>
<comment type="caution">
    <text evidence="21">The sequence shown here is derived from an EMBL/GenBank/DDBJ whole genome shotgun (WGS) entry which is preliminary data.</text>
</comment>
<keyword evidence="22" id="KW-1185">Reference proteome</keyword>
<evidence type="ECO:0000256" key="2">
    <source>
        <dbReference type="ARBA" id="ARBA00022612"/>
    </source>
</evidence>
<keyword evidence="2" id="KW-1188">Viral release from host cell</keyword>
<dbReference type="GO" id="GO:0006508">
    <property type="term" value="P:proteolysis"/>
    <property type="evidence" value="ECO:0007669"/>
    <property type="project" value="UniProtKB-KW"/>
</dbReference>
<dbReference type="GO" id="GO:0003964">
    <property type="term" value="F:RNA-directed DNA polymerase activity"/>
    <property type="evidence" value="ECO:0007669"/>
    <property type="project" value="UniProtKB-KW"/>
</dbReference>
<dbReference type="Pfam" id="PF07727">
    <property type="entry name" value="RVT_2"/>
    <property type="match status" value="1"/>
</dbReference>
<evidence type="ECO:0000256" key="18">
    <source>
        <dbReference type="SAM" id="MobiDB-lite"/>
    </source>
</evidence>
<evidence type="ECO:0000256" key="1">
    <source>
        <dbReference type="ARBA" id="ARBA00002180"/>
    </source>
</evidence>
<dbReference type="InterPro" id="IPR039537">
    <property type="entry name" value="Retrotran_Ty1/copia-like"/>
</dbReference>
<keyword evidence="12" id="KW-0695">RNA-directed DNA polymerase</keyword>
<keyword evidence="9" id="KW-0067">ATP-binding</keyword>
<dbReference type="PANTHER" id="PTHR42648">
    <property type="entry name" value="TRANSPOSASE, PUTATIVE-RELATED"/>
    <property type="match status" value="1"/>
</dbReference>
<evidence type="ECO:0000313" key="22">
    <source>
        <dbReference type="Proteomes" id="UP001153954"/>
    </source>
</evidence>
<keyword evidence="11" id="KW-0229">DNA integration</keyword>
<feature type="compositionally biased region" description="Basic and acidic residues" evidence="18">
    <location>
        <begin position="626"/>
        <end position="652"/>
    </location>
</feature>
<evidence type="ECO:0000256" key="14">
    <source>
        <dbReference type="ARBA" id="ARBA00023113"/>
    </source>
</evidence>
<dbReference type="Pfam" id="PF00098">
    <property type="entry name" value="zf-CCHC"/>
    <property type="match status" value="1"/>
</dbReference>
<keyword evidence="7" id="KW-0255">Endonuclease</keyword>
<proteinExistence type="predicted"/>
<accession>A0AAU9TMF6</accession>
<evidence type="ECO:0000256" key="15">
    <source>
        <dbReference type="ARBA" id="ARBA00023172"/>
    </source>
</evidence>
<dbReference type="Proteomes" id="UP001153954">
    <property type="component" value="Unassembled WGS sequence"/>
</dbReference>
<dbReference type="InterPro" id="IPR012337">
    <property type="entry name" value="RNaseH-like_sf"/>
</dbReference>
<name>A0AAU9TMF6_EUPED</name>
<feature type="domain" description="CCHC-type" evidence="19">
    <location>
        <begin position="254"/>
        <end position="269"/>
    </location>
</feature>
<dbReference type="GO" id="GO:0004519">
    <property type="term" value="F:endonuclease activity"/>
    <property type="evidence" value="ECO:0007669"/>
    <property type="project" value="UniProtKB-KW"/>
</dbReference>
<organism evidence="21 22">
    <name type="scientific">Euphydryas editha</name>
    <name type="common">Edith's checkerspot</name>
    <dbReference type="NCBI Taxonomy" id="104508"/>
    <lineage>
        <taxon>Eukaryota</taxon>
        <taxon>Metazoa</taxon>
        <taxon>Ecdysozoa</taxon>
        <taxon>Arthropoda</taxon>
        <taxon>Hexapoda</taxon>
        <taxon>Insecta</taxon>
        <taxon>Pterygota</taxon>
        <taxon>Neoptera</taxon>
        <taxon>Endopterygota</taxon>
        <taxon>Lepidoptera</taxon>
        <taxon>Glossata</taxon>
        <taxon>Ditrysia</taxon>
        <taxon>Papilionoidea</taxon>
        <taxon>Nymphalidae</taxon>
        <taxon>Nymphalinae</taxon>
        <taxon>Euphydryas</taxon>
    </lineage>
</organism>
<evidence type="ECO:0000256" key="7">
    <source>
        <dbReference type="ARBA" id="ARBA00022759"/>
    </source>
</evidence>
<dbReference type="GO" id="GO:0005524">
    <property type="term" value="F:ATP binding"/>
    <property type="evidence" value="ECO:0007669"/>
    <property type="project" value="UniProtKB-KW"/>
</dbReference>
<keyword evidence="13" id="KW-0808">Transferase</keyword>
<evidence type="ECO:0000259" key="19">
    <source>
        <dbReference type="PROSITE" id="PS50158"/>
    </source>
</evidence>
<dbReference type="Gene3D" id="4.10.60.10">
    <property type="entry name" value="Zinc finger, CCHC-type"/>
    <property type="match status" value="1"/>
</dbReference>
<evidence type="ECO:0000256" key="5">
    <source>
        <dbReference type="ARBA" id="ARBA00022723"/>
    </source>
</evidence>
<dbReference type="EMBL" id="CAKOGL010000007">
    <property type="protein sequence ID" value="CAH2088789.1"/>
    <property type="molecule type" value="Genomic_DNA"/>
</dbReference>
<evidence type="ECO:0000259" key="20">
    <source>
        <dbReference type="PROSITE" id="PS50994"/>
    </source>
</evidence>
<dbReference type="PROSITE" id="PS50158">
    <property type="entry name" value="ZF_CCHC"/>
    <property type="match status" value="1"/>
</dbReference>
<gene>
    <name evidence="21" type="ORF">EEDITHA_LOCUS4920</name>
</gene>
<evidence type="ECO:0008006" key="23">
    <source>
        <dbReference type="Google" id="ProtNLM"/>
    </source>
</evidence>
<dbReference type="InterPro" id="IPR036397">
    <property type="entry name" value="RNaseH_sf"/>
</dbReference>
<evidence type="ECO:0000256" key="16">
    <source>
        <dbReference type="ARBA" id="ARBA00023268"/>
    </source>
</evidence>
<dbReference type="InterPro" id="IPR001878">
    <property type="entry name" value="Znf_CCHC"/>
</dbReference>
<dbReference type="InterPro" id="IPR001584">
    <property type="entry name" value="Integrase_cat-core"/>
</dbReference>
<dbReference type="InterPro" id="IPR054722">
    <property type="entry name" value="PolX-like_BBD"/>
</dbReference>
<dbReference type="GO" id="GO:0003676">
    <property type="term" value="F:nucleic acid binding"/>
    <property type="evidence" value="ECO:0007669"/>
    <property type="project" value="InterPro"/>
</dbReference>
<protein>
    <recommendedName>
        <fullName evidence="23">Retrovirus-related Pol polyprotein from transposon TNT 1-94</fullName>
    </recommendedName>
</protein>
<sequence>MSTNYLANVPKLKGRENYDNWCFAAENVLVLEGMADAIKKPLAETATSVQKAEYMKAKAKLVLTIDASLYIHIKQCATTFDLWRTLKNMFDDCGYSRKISLLRNLISICLEDCDSMTSYVSQLIETAQKLQGTGFEINDQWIGSLMLAGLPEKFEPMIMAIEHSDININADAIKTKLLDMSFEVKSEGAFIAGKNFHSHSHKYGGFKNQTAHSQQGGVSGMNGMNRMNGNRTNPSTVNVSGGGNNISTRTKIIRCYKCKQTGHFKNRCPHTEKTKTNAFSVFLTRGFSQSDWHLDSGASTHLVSNKNLLSNVCYQPKIKEIIVANKTIVPVECSRDLQITTCVGSKNHEINVNNVLYVPNLTTNLLSVSRIIANGNRVEFDQHGCSIYNSQNDCIGIAKLENGVYKLNVKIEQVFAASVKVSSTTWHRRLTHINATDMQKLKNGVVEGVNFSDKSDNGGEFCSAEIKNYLRQCGIVHQKTNSYTPEQNGLCERYNRSIVEKARCLLFDAQFQKCMWAEAVNTAVYIINRAPAAGIGDNTTPYEIWTGRKPKLDHLRIFGSPVHIPKEKRRKWDKKAKKIFLVGYSENVKGYRLYDLVARDVTIARDVVVMQNIDDSSMTTITVNERPPEDVKEEEVSLSKEQDTSESQKDKTFIPSNSSSDADYSYSDTLSPEDLDLLSTQCDTNVPEKRVRRKPDFYNVASMCAEISGEQLTTSDVLNSSEKEQWQCAIKDELKSFSENYTWELVDRPKGKTVVKAKWVFKRKFNSDGEVRYRARLVAKGFTQKKGIDFNETSSPVLRYSTFRLLLALSVQLDLKMNHLDVPTAFLNGFLKETVYMEVGTRMIRI</sequence>
<keyword evidence="14" id="KW-0917">Virion maturation</keyword>
<evidence type="ECO:0000256" key="17">
    <source>
        <dbReference type="PROSITE-ProRule" id="PRU00047"/>
    </source>
</evidence>
<dbReference type="AlphaFoldDB" id="A0AAU9TMF6"/>
<evidence type="ECO:0000256" key="12">
    <source>
        <dbReference type="ARBA" id="ARBA00022918"/>
    </source>
</evidence>
<dbReference type="InterPro" id="IPR013103">
    <property type="entry name" value="RVT_2"/>
</dbReference>
<comment type="function">
    <text evidence="1">The aspartyl protease (PR) mediates the proteolytic cleavages of the Gag and Gag-Pol polyproteins after assembly of the VLP.</text>
</comment>
<dbReference type="SMART" id="SM00343">
    <property type="entry name" value="ZnF_C2HC"/>
    <property type="match status" value="1"/>
</dbReference>
<dbReference type="PANTHER" id="PTHR42648:SF11">
    <property type="entry name" value="TRANSPOSON TY4-P GAG-POL POLYPROTEIN"/>
    <property type="match status" value="1"/>
</dbReference>
<dbReference type="GO" id="GO:0006310">
    <property type="term" value="P:DNA recombination"/>
    <property type="evidence" value="ECO:0007669"/>
    <property type="project" value="UniProtKB-KW"/>
</dbReference>
<evidence type="ECO:0000313" key="21">
    <source>
        <dbReference type="EMBL" id="CAH2088789.1"/>
    </source>
</evidence>
<dbReference type="GO" id="GO:0008270">
    <property type="term" value="F:zinc ion binding"/>
    <property type="evidence" value="ECO:0007669"/>
    <property type="project" value="UniProtKB-KW"/>
</dbReference>
<dbReference type="Pfam" id="PF14223">
    <property type="entry name" value="Retrotran_gag_2"/>
    <property type="match status" value="1"/>
</dbReference>
<keyword evidence="3" id="KW-0645">Protease</keyword>
<evidence type="ECO:0000256" key="3">
    <source>
        <dbReference type="ARBA" id="ARBA00022670"/>
    </source>
</evidence>
<keyword evidence="15" id="KW-0233">DNA recombination</keyword>
<evidence type="ECO:0000256" key="9">
    <source>
        <dbReference type="ARBA" id="ARBA00022840"/>
    </source>
</evidence>
<dbReference type="InterPro" id="IPR057670">
    <property type="entry name" value="SH3_retrovirus"/>
</dbReference>
<dbReference type="SUPFAM" id="SSF57756">
    <property type="entry name" value="Retrovirus zinc finger-like domains"/>
    <property type="match status" value="1"/>
</dbReference>
<dbReference type="PROSITE" id="PS50994">
    <property type="entry name" value="INTEGRASE"/>
    <property type="match status" value="1"/>
</dbReference>
<evidence type="ECO:0000256" key="10">
    <source>
        <dbReference type="ARBA" id="ARBA00022842"/>
    </source>
</evidence>